<evidence type="ECO:0000256" key="2">
    <source>
        <dbReference type="PROSITE-ProRule" id="PRU00339"/>
    </source>
</evidence>
<name>A0A7S8HCU1_9HYPH</name>
<gene>
    <name evidence="3" type="ORF">HW532_15560</name>
</gene>
<dbReference type="SUPFAM" id="SSF48452">
    <property type="entry name" value="TPR-like"/>
    <property type="match status" value="1"/>
</dbReference>
<dbReference type="Pfam" id="PF13181">
    <property type="entry name" value="TPR_8"/>
    <property type="match status" value="1"/>
</dbReference>
<dbReference type="Pfam" id="PF13432">
    <property type="entry name" value="TPR_16"/>
    <property type="match status" value="1"/>
</dbReference>
<feature type="repeat" description="TPR" evidence="2">
    <location>
        <begin position="109"/>
        <end position="142"/>
    </location>
</feature>
<dbReference type="InterPro" id="IPR026634">
    <property type="entry name" value="TPST-like"/>
</dbReference>
<dbReference type="Proteomes" id="UP000593594">
    <property type="component" value="Chromosome"/>
</dbReference>
<dbReference type="EMBL" id="CP058214">
    <property type="protein sequence ID" value="QPC43981.1"/>
    <property type="molecule type" value="Genomic_DNA"/>
</dbReference>
<dbReference type="Gene3D" id="3.40.50.300">
    <property type="entry name" value="P-loop containing nucleotide triphosphate hydrolases"/>
    <property type="match status" value="1"/>
</dbReference>
<dbReference type="RefSeq" id="WP_213161343.1">
    <property type="nucleotide sequence ID" value="NZ_CP058214.1"/>
</dbReference>
<evidence type="ECO:0000313" key="3">
    <source>
        <dbReference type="EMBL" id="QPC43981.1"/>
    </source>
</evidence>
<dbReference type="PANTHER" id="PTHR12788:SF10">
    <property type="entry name" value="PROTEIN-TYROSINE SULFOTRANSFERASE"/>
    <property type="match status" value="1"/>
</dbReference>
<dbReference type="InterPro" id="IPR011990">
    <property type="entry name" value="TPR-like_helical_dom_sf"/>
</dbReference>
<protein>
    <submittedName>
        <fullName evidence="3">Sulfotransferase</fullName>
    </submittedName>
</protein>
<proteinExistence type="predicted"/>
<dbReference type="GO" id="GO:0006396">
    <property type="term" value="P:RNA processing"/>
    <property type="evidence" value="ECO:0007669"/>
    <property type="project" value="InterPro"/>
</dbReference>
<dbReference type="PANTHER" id="PTHR12788">
    <property type="entry name" value="PROTEIN-TYROSINE SULFOTRANSFERASE 2"/>
    <property type="match status" value="1"/>
</dbReference>
<dbReference type="InterPro" id="IPR003107">
    <property type="entry name" value="HAT"/>
</dbReference>
<dbReference type="InterPro" id="IPR027417">
    <property type="entry name" value="P-loop_NTPase"/>
</dbReference>
<dbReference type="SMART" id="SM00386">
    <property type="entry name" value="HAT"/>
    <property type="match status" value="3"/>
</dbReference>
<keyword evidence="4" id="KW-1185">Reference proteome</keyword>
<reference evidence="3 4" key="1">
    <citation type="submission" date="2020-06" db="EMBL/GenBank/DDBJ databases">
        <title>Genome sequence of 2 isolates from Red Sea Mangroves.</title>
        <authorList>
            <person name="Sefrji F."/>
            <person name="Michoud G."/>
            <person name="Merlino G."/>
            <person name="Daffonchio D."/>
        </authorList>
    </citation>
    <scope>NUCLEOTIDE SEQUENCE [LARGE SCALE GENOMIC DNA]</scope>
    <source>
        <strain evidence="3 4">R1DC25</strain>
    </source>
</reference>
<dbReference type="KEGG" id="kmn:HW532_15560"/>
<keyword evidence="1 3" id="KW-0808">Transferase</keyword>
<evidence type="ECO:0000256" key="1">
    <source>
        <dbReference type="ARBA" id="ARBA00022679"/>
    </source>
</evidence>
<sequence length="566" mass="64553">MADPARLQAQLREALGHIDRQDPEQAAAICKRMLAVAPQIAEIHFVYGSALDEMGQREQAIEHYRKATHLNRKLFPAWLNLSIALREDGKPQDAAEAAREATRLNDGAWQAHYALARAYFDTKHYNKARRAFDKAVALNPQAPELQFSYALCLQETSRFEEALTHYEAALKLGHRTEATYTRMANVLQVLGDFERCEAVLQEALEHFPDSSSAQVMLVTSSKGEAVPEDALDRVETLLESGEDLGDLQRAHLHFAAGDILGKQKKFDEAFGHYRQGNLLRSEHEAYDLEAHRKNLELTRELFTREFYEAHADYGTDSEQMIFIFGMPRSGTTLTEQILASHPRVGAAGEAAMMRHIRVGLDRLPVNAQTMSRVMEMMGPAESRQLAETIVKTLPTELHDKDRITEKTPAHHRMLGLFALLFPKATFVHCRRDPVDTCLSCYFQNFSHGNVTFSFDMETLATEYRLYRAYMDHWREVLPVKMLELDYENMIADPEYWSRALVDHAGLEWDDACLSFYETKRSVKTASLWQVRQPIYKTSVAKWKRYEAHLGPLLEGLGEYAPRDEGA</sequence>
<dbReference type="AlphaFoldDB" id="A0A7S8HCU1"/>
<feature type="repeat" description="TPR" evidence="2">
    <location>
        <begin position="41"/>
        <end position="74"/>
    </location>
</feature>
<dbReference type="SUPFAM" id="SSF52540">
    <property type="entry name" value="P-loop containing nucleoside triphosphate hydrolases"/>
    <property type="match status" value="1"/>
</dbReference>
<evidence type="ECO:0000313" key="4">
    <source>
        <dbReference type="Proteomes" id="UP000593594"/>
    </source>
</evidence>
<dbReference type="InterPro" id="IPR019734">
    <property type="entry name" value="TPR_rpt"/>
</dbReference>
<dbReference type="Gene3D" id="1.25.40.10">
    <property type="entry name" value="Tetratricopeptide repeat domain"/>
    <property type="match status" value="1"/>
</dbReference>
<keyword evidence="2" id="KW-0802">TPR repeat</keyword>
<organism evidence="3 4">
    <name type="scientific">Kaustia mangrovi</name>
    <dbReference type="NCBI Taxonomy" id="2593653"/>
    <lineage>
        <taxon>Bacteria</taxon>
        <taxon>Pseudomonadati</taxon>
        <taxon>Pseudomonadota</taxon>
        <taxon>Alphaproteobacteria</taxon>
        <taxon>Hyphomicrobiales</taxon>
        <taxon>Parvibaculaceae</taxon>
        <taxon>Kaustia</taxon>
    </lineage>
</organism>
<dbReference type="GO" id="GO:0008476">
    <property type="term" value="F:protein-tyrosine sulfotransferase activity"/>
    <property type="evidence" value="ECO:0007669"/>
    <property type="project" value="InterPro"/>
</dbReference>
<accession>A0A7S8HCU1</accession>
<dbReference type="PROSITE" id="PS50005">
    <property type="entry name" value="TPR"/>
    <property type="match status" value="2"/>
</dbReference>
<dbReference type="SMART" id="SM00028">
    <property type="entry name" value="TPR"/>
    <property type="match status" value="7"/>
</dbReference>
<dbReference type="Pfam" id="PF13469">
    <property type="entry name" value="Sulfotransfer_3"/>
    <property type="match status" value="1"/>
</dbReference>